<dbReference type="EMBL" id="JAWDJX010000010">
    <property type="protein sequence ID" value="KAK3054803.1"/>
    <property type="molecule type" value="Genomic_DNA"/>
</dbReference>
<dbReference type="Proteomes" id="UP001271007">
    <property type="component" value="Unassembled WGS sequence"/>
</dbReference>
<evidence type="ECO:0000313" key="2">
    <source>
        <dbReference type="EMBL" id="KAK3054803.1"/>
    </source>
</evidence>
<gene>
    <name evidence="2" type="ORF">LTR09_003961</name>
</gene>
<evidence type="ECO:0000256" key="1">
    <source>
        <dbReference type="SAM" id="MobiDB-lite"/>
    </source>
</evidence>
<reference evidence="2" key="1">
    <citation type="submission" date="2023-04" db="EMBL/GenBank/DDBJ databases">
        <title>Black Yeasts Isolated from many extreme environments.</title>
        <authorList>
            <person name="Coleine C."/>
            <person name="Stajich J.E."/>
            <person name="Selbmann L."/>
        </authorList>
    </citation>
    <scope>NUCLEOTIDE SEQUENCE</scope>
    <source>
        <strain evidence="2">CCFEE 5312</strain>
    </source>
</reference>
<protein>
    <submittedName>
        <fullName evidence="2">Uncharacterized protein</fullName>
    </submittedName>
</protein>
<evidence type="ECO:0000313" key="3">
    <source>
        <dbReference type="Proteomes" id="UP001271007"/>
    </source>
</evidence>
<name>A0AAJ0DQM3_9PEZI</name>
<dbReference type="AlphaFoldDB" id="A0AAJ0DQM3"/>
<organism evidence="2 3">
    <name type="scientific">Extremus antarcticus</name>
    <dbReference type="NCBI Taxonomy" id="702011"/>
    <lineage>
        <taxon>Eukaryota</taxon>
        <taxon>Fungi</taxon>
        <taxon>Dikarya</taxon>
        <taxon>Ascomycota</taxon>
        <taxon>Pezizomycotina</taxon>
        <taxon>Dothideomycetes</taxon>
        <taxon>Dothideomycetidae</taxon>
        <taxon>Mycosphaerellales</taxon>
        <taxon>Extremaceae</taxon>
        <taxon>Extremus</taxon>
    </lineage>
</organism>
<accession>A0AAJ0DQM3</accession>
<proteinExistence type="predicted"/>
<feature type="region of interest" description="Disordered" evidence="1">
    <location>
        <begin position="1"/>
        <end position="46"/>
    </location>
</feature>
<feature type="compositionally biased region" description="Basic and acidic residues" evidence="1">
    <location>
        <begin position="33"/>
        <end position="46"/>
    </location>
</feature>
<sequence length="194" mass="21689">MAAQQGQRKRDRESSARPSSSGSDKAPSTKRGRQGDERPDLGPVHVPERIKLNFKLDLSKQDRMCTIMVPGDTSRQFDWEDINLPKEESLLQYLAQHNLSHVQSVQVDAHRCGDEAPNPPALVEVLVPLLGIYEVVLTAAGGDGLRDAIRQAFEYAVHQKFPSLELTWKVESGRRGDSYAYVLSSRTTEETECE</sequence>
<comment type="caution">
    <text evidence="2">The sequence shown here is derived from an EMBL/GenBank/DDBJ whole genome shotgun (WGS) entry which is preliminary data.</text>
</comment>
<keyword evidence="3" id="KW-1185">Reference proteome</keyword>